<dbReference type="KEGG" id="mpq:ABA45_07510"/>
<sequence length="193" mass="20848">MAGLCAGFDDPVHQSQQVFRRALTALSEPGTVQNVPEIPAPEGVHIASYQLCLTLLDAETPLWIAPALRTDALVSALRFHCGCRLVDEPGQAEFALIPPDFDGDLTYFAQGSHEYPDRSTTVIVQVESLDADSTWALRGPGIDGVRTVGIAGLDRRWPGMLADNCRQFPCGVDLLFTAGTALMGLPRTTRVEI</sequence>
<dbReference type="NCBIfam" id="TIGR03292">
    <property type="entry name" value="PhnH_redo"/>
    <property type="match status" value="1"/>
</dbReference>
<dbReference type="InterPro" id="IPR038058">
    <property type="entry name" value="PhnH-like_sp"/>
</dbReference>
<evidence type="ECO:0000313" key="2">
    <source>
        <dbReference type="Proteomes" id="UP000036406"/>
    </source>
</evidence>
<gene>
    <name evidence="1" type="ORF">ABA45_07510</name>
</gene>
<organism evidence="1 2">
    <name type="scientific">Marinobacter psychrophilus</name>
    <dbReference type="NCBI Taxonomy" id="330734"/>
    <lineage>
        <taxon>Bacteria</taxon>
        <taxon>Pseudomonadati</taxon>
        <taxon>Pseudomonadota</taxon>
        <taxon>Gammaproteobacteria</taxon>
        <taxon>Pseudomonadales</taxon>
        <taxon>Marinobacteraceae</taxon>
        <taxon>Marinobacter</taxon>
    </lineage>
</organism>
<dbReference type="Pfam" id="PF05845">
    <property type="entry name" value="PhnH"/>
    <property type="match status" value="1"/>
</dbReference>
<protein>
    <submittedName>
        <fullName evidence="1">Phosphonate metabolism protein PhnH</fullName>
    </submittedName>
</protein>
<dbReference type="GO" id="GO:0019634">
    <property type="term" value="P:organic phosphonate metabolic process"/>
    <property type="evidence" value="ECO:0007669"/>
    <property type="project" value="InterPro"/>
</dbReference>
<name>A0A0H4IHA1_9GAMM</name>
<dbReference type="STRING" id="330734.ABA45_07510"/>
<dbReference type="Gene3D" id="3.40.50.11310">
    <property type="entry name" value="Bacterial phosphonate metabolism protein PhnH"/>
    <property type="match status" value="1"/>
</dbReference>
<evidence type="ECO:0000313" key="1">
    <source>
        <dbReference type="EMBL" id="AKO54252.1"/>
    </source>
</evidence>
<dbReference type="InterPro" id="IPR008772">
    <property type="entry name" value="Phosphonate_metab_PhnH"/>
</dbReference>
<dbReference type="EMBL" id="CP011494">
    <property type="protein sequence ID" value="AKO54252.1"/>
    <property type="molecule type" value="Genomic_DNA"/>
</dbReference>
<dbReference type="PIRSF" id="PIRSF020680">
    <property type="entry name" value="PhnH"/>
    <property type="match status" value="1"/>
</dbReference>
<dbReference type="Proteomes" id="UP000036406">
    <property type="component" value="Chromosome"/>
</dbReference>
<dbReference type="AlphaFoldDB" id="A0A0H4IHA1"/>
<proteinExistence type="predicted"/>
<keyword evidence="2" id="KW-1185">Reference proteome</keyword>
<dbReference type="SUPFAM" id="SSF159709">
    <property type="entry name" value="PhnH-like"/>
    <property type="match status" value="1"/>
</dbReference>
<reference evidence="1 2" key="1">
    <citation type="submission" date="2015-05" db="EMBL/GenBank/DDBJ databases">
        <title>Complete genome of Marinobacter psychrophilus strain 20041T isolated from sea-ice of the Canadian Basin.</title>
        <authorList>
            <person name="Song L."/>
            <person name="Ren L."/>
            <person name="Yu Y."/>
            <person name="Wang X."/>
        </authorList>
    </citation>
    <scope>NUCLEOTIDE SEQUENCE [LARGE SCALE GENOMIC DNA]</scope>
    <source>
        <strain evidence="1 2">20041</strain>
    </source>
</reference>
<dbReference type="PATRIC" id="fig|330734.3.peg.1578"/>
<accession>A0A0H4IHA1</accession>